<comment type="caution">
    <text evidence="2">The sequence shown here is derived from an EMBL/GenBank/DDBJ whole genome shotgun (WGS) entry which is preliminary data.</text>
</comment>
<evidence type="ECO:0000313" key="3">
    <source>
        <dbReference type="Proteomes" id="UP000265520"/>
    </source>
</evidence>
<dbReference type="AlphaFoldDB" id="A0A392R6V1"/>
<name>A0A392R6V1_9FABA</name>
<reference evidence="2 3" key="1">
    <citation type="journal article" date="2018" name="Front. Plant Sci.">
        <title>Red Clover (Trifolium pratense) and Zigzag Clover (T. medium) - A Picture of Genomic Similarities and Differences.</title>
        <authorList>
            <person name="Dluhosova J."/>
            <person name="Istvanek J."/>
            <person name="Nedelnik J."/>
            <person name="Repkova J."/>
        </authorList>
    </citation>
    <scope>NUCLEOTIDE SEQUENCE [LARGE SCALE GENOMIC DNA]</scope>
    <source>
        <strain evidence="3">cv. 10/8</strain>
        <tissue evidence="2">Leaf</tissue>
    </source>
</reference>
<feature type="region of interest" description="Disordered" evidence="1">
    <location>
        <begin position="1"/>
        <end position="26"/>
    </location>
</feature>
<evidence type="ECO:0000256" key="1">
    <source>
        <dbReference type="SAM" id="MobiDB-lite"/>
    </source>
</evidence>
<accession>A0A392R6V1</accession>
<keyword evidence="3" id="KW-1185">Reference proteome</keyword>
<dbReference type="EMBL" id="LXQA010191536">
    <property type="protein sequence ID" value="MCI31967.1"/>
    <property type="molecule type" value="Genomic_DNA"/>
</dbReference>
<evidence type="ECO:0000313" key="2">
    <source>
        <dbReference type="EMBL" id="MCI31967.1"/>
    </source>
</evidence>
<sequence>KFDSARLISTPSGGRRPTSGAPPPTIARSLELRYDLTSIRSSELRTNHCGPSELCSGLPYKGLLELYRLAWTVVHHQPPPTAEY</sequence>
<feature type="non-terminal residue" evidence="2">
    <location>
        <position position="1"/>
    </location>
</feature>
<organism evidence="2 3">
    <name type="scientific">Trifolium medium</name>
    <dbReference type="NCBI Taxonomy" id="97028"/>
    <lineage>
        <taxon>Eukaryota</taxon>
        <taxon>Viridiplantae</taxon>
        <taxon>Streptophyta</taxon>
        <taxon>Embryophyta</taxon>
        <taxon>Tracheophyta</taxon>
        <taxon>Spermatophyta</taxon>
        <taxon>Magnoliopsida</taxon>
        <taxon>eudicotyledons</taxon>
        <taxon>Gunneridae</taxon>
        <taxon>Pentapetalae</taxon>
        <taxon>rosids</taxon>
        <taxon>fabids</taxon>
        <taxon>Fabales</taxon>
        <taxon>Fabaceae</taxon>
        <taxon>Papilionoideae</taxon>
        <taxon>50 kb inversion clade</taxon>
        <taxon>NPAAA clade</taxon>
        <taxon>Hologalegina</taxon>
        <taxon>IRL clade</taxon>
        <taxon>Trifolieae</taxon>
        <taxon>Trifolium</taxon>
    </lineage>
</organism>
<dbReference type="Proteomes" id="UP000265520">
    <property type="component" value="Unassembled WGS sequence"/>
</dbReference>
<protein>
    <submittedName>
        <fullName evidence="2">Uncharacterized protein</fullName>
    </submittedName>
</protein>
<proteinExistence type="predicted"/>